<gene>
    <name evidence="23" type="ORF">SAMN06265350_106217</name>
</gene>
<dbReference type="Pfam" id="PF01068">
    <property type="entry name" value="DNA_ligase_A_M"/>
    <property type="match status" value="1"/>
</dbReference>
<dbReference type="OrthoDB" id="9802472at2"/>
<dbReference type="SUPFAM" id="SSF56091">
    <property type="entry name" value="DNA ligase/mRNA capping enzyme, catalytic domain"/>
    <property type="match status" value="1"/>
</dbReference>
<evidence type="ECO:0000256" key="21">
    <source>
        <dbReference type="SAM" id="MobiDB-lite"/>
    </source>
</evidence>
<dbReference type="Pfam" id="PF21686">
    <property type="entry name" value="LigD_Prim-Pol"/>
    <property type="match status" value="1"/>
</dbReference>
<keyword evidence="5" id="KW-0548">Nucleotidyltransferase</keyword>
<dbReference type="AlphaFoldDB" id="A0A521DF46"/>
<dbReference type="GO" id="GO:0003887">
    <property type="term" value="F:DNA-directed DNA polymerase activity"/>
    <property type="evidence" value="ECO:0007669"/>
    <property type="project" value="UniProtKB-KW"/>
</dbReference>
<proteinExistence type="predicted"/>
<evidence type="ECO:0000256" key="2">
    <source>
        <dbReference type="ARBA" id="ARBA00012727"/>
    </source>
</evidence>
<dbReference type="Proteomes" id="UP000315971">
    <property type="component" value="Unassembled WGS sequence"/>
</dbReference>
<dbReference type="InterPro" id="IPR014146">
    <property type="entry name" value="LigD_ligase_dom"/>
</dbReference>
<evidence type="ECO:0000256" key="14">
    <source>
        <dbReference type="ARBA" id="ARBA00023125"/>
    </source>
</evidence>
<evidence type="ECO:0000313" key="24">
    <source>
        <dbReference type="Proteomes" id="UP000315971"/>
    </source>
</evidence>
<dbReference type="Pfam" id="PF13298">
    <property type="entry name" value="LigD_N"/>
    <property type="match status" value="1"/>
</dbReference>
<evidence type="ECO:0000256" key="16">
    <source>
        <dbReference type="ARBA" id="ARBA00023204"/>
    </source>
</evidence>
<keyword evidence="13" id="KW-0239">DNA-directed DNA polymerase</keyword>
<dbReference type="EC" id="6.5.1.1" evidence="2"/>
<keyword evidence="17" id="KW-0464">Manganese</keyword>
<dbReference type="GO" id="GO:0046872">
    <property type="term" value="F:metal ion binding"/>
    <property type="evidence" value="ECO:0007669"/>
    <property type="project" value="UniProtKB-KW"/>
</dbReference>
<dbReference type="EMBL" id="FXSZ01000006">
    <property type="protein sequence ID" value="SMO69761.1"/>
    <property type="molecule type" value="Genomic_DNA"/>
</dbReference>
<evidence type="ECO:0000256" key="5">
    <source>
        <dbReference type="ARBA" id="ARBA00022695"/>
    </source>
</evidence>
<dbReference type="CDD" id="cd07906">
    <property type="entry name" value="Adenylation_DNA_ligase_LigD_LigC"/>
    <property type="match status" value="1"/>
</dbReference>
<dbReference type="InterPro" id="IPR012310">
    <property type="entry name" value="DNA_ligase_ATP-dep_cent"/>
</dbReference>
<dbReference type="NCBIfam" id="TIGR02776">
    <property type="entry name" value="NHEJ_ligase_prk"/>
    <property type="match status" value="1"/>
</dbReference>
<dbReference type="InterPro" id="IPR014144">
    <property type="entry name" value="LigD_PE_domain"/>
</dbReference>
<dbReference type="CDD" id="cd07971">
    <property type="entry name" value="OBF_DNA_ligase_LigD"/>
    <property type="match status" value="1"/>
</dbReference>
<dbReference type="InterPro" id="IPR014145">
    <property type="entry name" value="LigD_pol_dom"/>
</dbReference>
<keyword evidence="7" id="KW-0479">Metal-binding</keyword>
<evidence type="ECO:0000256" key="18">
    <source>
        <dbReference type="ARBA" id="ARBA00023268"/>
    </source>
</evidence>
<keyword evidence="18" id="KW-0511">Multifunctional enzyme</keyword>
<feature type="domain" description="ATP-dependent DNA ligase family profile" evidence="22">
    <location>
        <begin position="294"/>
        <end position="387"/>
    </location>
</feature>
<dbReference type="GO" id="GO:0004527">
    <property type="term" value="F:exonuclease activity"/>
    <property type="evidence" value="ECO:0007669"/>
    <property type="project" value="UniProtKB-KW"/>
</dbReference>
<evidence type="ECO:0000256" key="7">
    <source>
        <dbReference type="ARBA" id="ARBA00022723"/>
    </source>
</evidence>
<dbReference type="CDD" id="cd04865">
    <property type="entry name" value="LigD_Pol_like_2"/>
    <property type="match status" value="1"/>
</dbReference>
<keyword evidence="14" id="KW-0238">DNA-binding</keyword>
<name>A0A521DF46_9SPHI</name>
<dbReference type="Gene3D" id="3.30.1490.70">
    <property type="match status" value="1"/>
</dbReference>
<dbReference type="GO" id="GO:0005524">
    <property type="term" value="F:ATP binding"/>
    <property type="evidence" value="ECO:0007669"/>
    <property type="project" value="UniProtKB-KW"/>
</dbReference>
<dbReference type="Gene3D" id="2.40.50.140">
    <property type="entry name" value="Nucleic acid-binding proteins"/>
    <property type="match status" value="1"/>
</dbReference>
<dbReference type="NCBIfam" id="TIGR02777">
    <property type="entry name" value="LigD_PE_dom"/>
    <property type="match status" value="1"/>
</dbReference>
<keyword evidence="9" id="KW-0227">DNA damage</keyword>
<comment type="cofactor">
    <cofactor evidence="1">
        <name>Mn(2+)</name>
        <dbReference type="ChEBI" id="CHEBI:29035"/>
    </cofactor>
</comment>
<reference evidence="23 24" key="1">
    <citation type="submission" date="2017-05" db="EMBL/GenBank/DDBJ databases">
        <authorList>
            <person name="Varghese N."/>
            <person name="Submissions S."/>
        </authorList>
    </citation>
    <scope>NUCLEOTIDE SEQUENCE [LARGE SCALE GENOMIC DNA]</scope>
    <source>
        <strain evidence="23 24">DSM 21342</strain>
    </source>
</reference>
<dbReference type="NCBIfam" id="TIGR02778">
    <property type="entry name" value="ligD_pol"/>
    <property type="match status" value="1"/>
</dbReference>
<evidence type="ECO:0000313" key="23">
    <source>
        <dbReference type="EMBL" id="SMO69761.1"/>
    </source>
</evidence>
<evidence type="ECO:0000259" key="22">
    <source>
        <dbReference type="PROSITE" id="PS50160"/>
    </source>
</evidence>
<evidence type="ECO:0000256" key="13">
    <source>
        <dbReference type="ARBA" id="ARBA00022932"/>
    </source>
</evidence>
<dbReference type="InterPro" id="IPR012340">
    <property type="entry name" value="NA-bd_OB-fold"/>
</dbReference>
<dbReference type="RefSeq" id="WP_142604171.1">
    <property type="nucleotide sequence ID" value="NZ_FXSZ01000006.1"/>
</dbReference>
<keyword evidence="12" id="KW-0067">ATP-binding</keyword>
<keyword evidence="4" id="KW-0808">Transferase</keyword>
<dbReference type="NCBIfam" id="TIGR02779">
    <property type="entry name" value="NHEJ_ligase_lig"/>
    <property type="match status" value="1"/>
</dbReference>
<dbReference type="Gene3D" id="3.30.470.30">
    <property type="entry name" value="DNA ligase/mRNA capping enzyme"/>
    <property type="match status" value="1"/>
</dbReference>
<keyword evidence="16" id="KW-0234">DNA repair</keyword>
<evidence type="ECO:0000256" key="11">
    <source>
        <dbReference type="ARBA" id="ARBA00022839"/>
    </source>
</evidence>
<keyword evidence="11" id="KW-0269">Exonuclease</keyword>
<evidence type="ECO:0000256" key="17">
    <source>
        <dbReference type="ARBA" id="ARBA00023211"/>
    </source>
</evidence>
<sequence length="806" mass="92462">MDSLKAYHDKRDFSKTNEPQRGTSKGEKLAFVIQRHHASQLHYDFRLELAGTLKSWAVPKGPSLNPQDKRLAMMVEDHPIDYKSFEGEIPKGNYGAGNVLIWDKGYYSPLKEYKNPEKGLLEELEKGNLKFVLNGKRLKGEFALVKIKSDEKNAWLLIKHGDKYATDKVYNAEDFVSERVKKKGNKTSEKTSRSRQVTKPVGFVSPMLAETPKKREVSGGSWVYEPKLDGYRIVATVSKHMVHLYSRNQINYTTKFQQIATILSRFDHEVILDGEVVCLDKTGKPDFQLLQNFMKDPSGKVYYYVFDLLHLNGISTISMPLSDRKKLLEKLISSLKSPQVIYVPSERGKPEELLKTVFNEGREGIIAKKIDSIYLPGTRSSDWVKLKITNDDEFIIGGFTEARSGTEKIGALLLGKYEDSKLVFTGKCGTGWNEKDDAELHAKFIPYEQNTSSFTEKITNDTPVHWLQPKLIATIKFAEKTKDGKLRHPVFKTLRDDKNATIKKHPAMKEDNYELKIGKVKLKLTNQNKIYFPDDHITKGNVVDYYDSISDYILPYLKNRPLSLNRHPNGIYGSSFYQKDIESKPEWLETVPIFSEHNNQEINYAICNDKAGLIYFANLGCIEMNPWLSQIPKIDQPDYLVIDLDPEDIEFKKVIEVALATKEVYDSLGITSFVKTSGSTGIHIYIHVAQKYDFEIVRKFAEFIAQRVNEEVPAITSLERSPKNRQKKVYVDYLQNRKGQTLASAYSLRPKPGATVSWPLFWTEVTFDLKMEDYNIFNVPELLKTRDDPWKELHKTAVNLLKVLKK</sequence>
<feature type="region of interest" description="Disordered" evidence="21">
    <location>
        <begin position="1"/>
        <end position="25"/>
    </location>
</feature>
<dbReference type="InterPro" id="IPR012309">
    <property type="entry name" value="DNA_ligase_ATP-dep_C"/>
</dbReference>
<organism evidence="23 24">
    <name type="scientific">Solitalea koreensis</name>
    <dbReference type="NCBI Taxonomy" id="543615"/>
    <lineage>
        <taxon>Bacteria</taxon>
        <taxon>Pseudomonadati</taxon>
        <taxon>Bacteroidota</taxon>
        <taxon>Sphingobacteriia</taxon>
        <taxon>Sphingobacteriales</taxon>
        <taxon>Sphingobacteriaceae</taxon>
        <taxon>Solitalea</taxon>
    </lineage>
</organism>
<dbReference type="PANTHER" id="PTHR42705:SF3">
    <property type="entry name" value="ATP-DEPENDENT DNA LIGASE"/>
    <property type="match status" value="1"/>
</dbReference>
<dbReference type="Pfam" id="PF04679">
    <property type="entry name" value="DNA_ligase_A_C"/>
    <property type="match status" value="1"/>
</dbReference>
<dbReference type="PANTHER" id="PTHR42705">
    <property type="entry name" value="BIFUNCTIONAL NON-HOMOLOGOUS END JOINING PROTEIN LIGD"/>
    <property type="match status" value="1"/>
</dbReference>
<keyword evidence="8" id="KW-0547">Nucleotide-binding</keyword>
<accession>A0A521DF46</accession>
<dbReference type="SUPFAM" id="SSF50249">
    <property type="entry name" value="Nucleic acid-binding proteins"/>
    <property type="match status" value="1"/>
</dbReference>
<keyword evidence="10" id="KW-0378">Hydrolase</keyword>
<evidence type="ECO:0000256" key="10">
    <source>
        <dbReference type="ARBA" id="ARBA00022801"/>
    </source>
</evidence>
<dbReference type="GO" id="GO:0003677">
    <property type="term" value="F:DNA binding"/>
    <property type="evidence" value="ECO:0007669"/>
    <property type="project" value="UniProtKB-KW"/>
</dbReference>
<evidence type="ECO:0000256" key="20">
    <source>
        <dbReference type="ARBA" id="ARBA00034003"/>
    </source>
</evidence>
<evidence type="ECO:0000256" key="12">
    <source>
        <dbReference type="ARBA" id="ARBA00022840"/>
    </source>
</evidence>
<protein>
    <recommendedName>
        <fullName evidence="2">DNA ligase (ATP)</fullName>
        <ecNumber evidence="2">6.5.1.1</ecNumber>
    </recommendedName>
    <alternativeName>
        <fullName evidence="19">NHEJ DNA polymerase</fullName>
    </alternativeName>
</protein>
<keyword evidence="6" id="KW-0540">Nuclease</keyword>
<keyword evidence="15" id="KW-0233">DNA recombination</keyword>
<evidence type="ECO:0000256" key="8">
    <source>
        <dbReference type="ARBA" id="ARBA00022741"/>
    </source>
</evidence>
<feature type="compositionally biased region" description="Basic and acidic residues" evidence="21">
    <location>
        <begin position="1"/>
        <end position="15"/>
    </location>
</feature>
<dbReference type="GO" id="GO:0003910">
    <property type="term" value="F:DNA ligase (ATP) activity"/>
    <property type="evidence" value="ECO:0007669"/>
    <property type="project" value="UniProtKB-EC"/>
</dbReference>
<dbReference type="InterPro" id="IPR052171">
    <property type="entry name" value="NHEJ_LigD"/>
</dbReference>
<evidence type="ECO:0000256" key="15">
    <source>
        <dbReference type="ARBA" id="ARBA00023172"/>
    </source>
</evidence>
<evidence type="ECO:0000256" key="4">
    <source>
        <dbReference type="ARBA" id="ARBA00022679"/>
    </source>
</evidence>
<dbReference type="Gene3D" id="3.90.920.10">
    <property type="entry name" value="DNA primase, PRIM domain"/>
    <property type="match status" value="1"/>
</dbReference>
<evidence type="ECO:0000256" key="9">
    <source>
        <dbReference type="ARBA" id="ARBA00022763"/>
    </source>
</evidence>
<evidence type="ECO:0000256" key="3">
    <source>
        <dbReference type="ARBA" id="ARBA00022598"/>
    </source>
</evidence>
<dbReference type="GO" id="GO:0006281">
    <property type="term" value="P:DNA repair"/>
    <property type="evidence" value="ECO:0007669"/>
    <property type="project" value="UniProtKB-KW"/>
</dbReference>
<comment type="catalytic activity">
    <reaction evidence="20">
        <text>ATP + (deoxyribonucleotide)n-3'-hydroxyl + 5'-phospho-(deoxyribonucleotide)m = (deoxyribonucleotide)n+m + AMP + diphosphate.</text>
        <dbReference type="EC" id="6.5.1.1"/>
    </reaction>
</comment>
<keyword evidence="24" id="KW-1185">Reference proteome</keyword>
<evidence type="ECO:0000256" key="19">
    <source>
        <dbReference type="ARBA" id="ARBA00029943"/>
    </source>
</evidence>
<evidence type="ECO:0000256" key="1">
    <source>
        <dbReference type="ARBA" id="ARBA00001936"/>
    </source>
</evidence>
<keyword evidence="3" id="KW-0436">Ligase</keyword>
<evidence type="ECO:0000256" key="6">
    <source>
        <dbReference type="ARBA" id="ARBA00022722"/>
    </source>
</evidence>
<dbReference type="GO" id="GO:0006310">
    <property type="term" value="P:DNA recombination"/>
    <property type="evidence" value="ECO:0007669"/>
    <property type="project" value="UniProtKB-KW"/>
</dbReference>
<dbReference type="PROSITE" id="PS50160">
    <property type="entry name" value="DNA_LIGASE_A3"/>
    <property type="match status" value="1"/>
</dbReference>
<dbReference type="InterPro" id="IPR014143">
    <property type="entry name" value="NHEJ_ligase_prk"/>
</dbReference>